<gene>
    <name evidence="11" type="primary">pstA</name>
    <name evidence="11" type="ORF">KGQ91_14175</name>
</gene>
<evidence type="ECO:0000256" key="2">
    <source>
        <dbReference type="ARBA" id="ARBA00007069"/>
    </source>
</evidence>
<reference evidence="11 12" key="1">
    <citation type="submission" date="2021-05" db="EMBL/GenBank/DDBJ databases">
        <title>Petroleum and Energy Research Collection (APPE): ex situ preservation of microbial diversity associated with the oil industry and exploitation of its biotechnological potential.</title>
        <authorList>
            <person name="Paixao C.T.M."/>
            <person name="Gomes M.B."/>
            <person name="Oliveira V.M."/>
        </authorList>
    </citation>
    <scope>NUCLEOTIDE SEQUENCE [LARGE SCALE GENOMIC DNA]</scope>
    <source>
        <strain evidence="11 12">LIT2</strain>
    </source>
</reference>
<evidence type="ECO:0000259" key="10">
    <source>
        <dbReference type="PROSITE" id="PS50928"/>
    </source>
</evidence>
<feature type="transmembrane region" description="Helical" evidence="9">
    <location>
        <begin position="166"/>
        <end position="195"/>
    </location>
</feature>
<feature type="transmembrane region" description="Helical" evidence="9">
    <location>
        <begin position="317"/>
        <end position="340"/>
    </location>
</feature>
<keyword evidence="6 9" id="KW-0812">Transmembrane</keyword>
<evidence type="ECO:0000256" key="6">
    <source>
        <dbReference type="ARBA" id="ARBA00022692"/>
    </source>
</evidence>
<feature type="domain" description="ABC transmembrane type-1" evidence="10">
    <location>
        <begin position="170"/>
        <end position="376"/>
    </location>
</feature>
<evidence type="ECO:0000256" key="3">
    <source>
        <dbReference type="ARBA" id="ARBA00016864"/>
    </source>
</evidence>
<dbReference type="PANTHER" id="PTHR43470:SF5">
    <property type="entry name" value="PHOSPHATE TRANSPORT SYSTEM PERMEASE PROTEIN PSTA"/>
    <property type="match status" value="1"/>
</dbReference>
<dbReference type="RefSeq" id="WP_163648989.1">
    <property type="nucleotide sequence ID" value="NZ_JAGXFC010000001.1"/>
</dbReference>
<keyword evidence="7 9" id="KW-1133">Transmembrane helix</keyword>
<dbReference type="CDD" id="cd06261">
    <property type="entry name" value="TM_PBP2"/>
    <property type="match status" value="1"/>
</dbReference>
<keyword evidence="4" id="KW-0813">Transport</keyword>
<dbReference type="SUPFAM" id="SSF161098">
    <property type="entry name" value="MetI-like"/>
    <property type="match status" value="1"/>
</dbReference>
<evidence type="ECO:0000256" key="5">
    <source>
        <dbReference type="ARBA" id="ARBA00022475"/>
    </source>
</evidence>
<keyword evidence="5 9" id="KW-1003">Cell membrane</keyword>
<dbReference type="InterPro" id="IPR035906">
    <property type="entry name" value="MetI-like_sf"/>
</dbReference>
<dbReference type="Pfam" id="PF00528">
    <property type="entry name" value="BPD_transp_1"/>
    <property type="match status" value="1"/>
</dbReference>
<sequence>MSQSFDEITAQLRRRHRRSANLKRMSMGALILAAAFLVVFIGDMLVKGLPAFQQAQIQIEVNYSEQAREIPPAAVGDDVRSLVSRGYLRLIPSRMEENPELLGTQRMEWVIADSTVDQYLKGHNSELRPKEKRVVDRLVEQGRAELRFNTTFFTTGDSRMPEMAGIAAAAMGTVMTLIVTMAVCFPVGVMTAVYLEEFAPDNHLTQIIEININNLAAVPSILFGLLGLAVYINFFGVPRSSPLVGGLTLALMTLPVIIIATRTALRSVPDGIRQAAFGVGCSRWQVVRDHVLPLSLPGILTGSIIGMAQAMGETAPLIIVGMVAFIPDVSASFTNAATVMPAQVFTWAGDPSPAFVEKTAGGILVLLAVLITLNATAVLLRKKFERRW</sequence>
<accession>A0ABS7X1N5</accession>
<dbReference type="Gene3D" id="1.10.3720.10">
    <property type="entry name" value="MetI-like"/>
    <property type="match status" value="1"/>
</dbReference>
<feature type="transmembrane region" description="Helical" evidence="9">
    <location>
        <begin position="360"/>
        <end position="380"/>
    </location>
</feature>
<feature type="transmembrane region" description="Helical" evidence="9">
    <location>
        <begin position="215"/>
        <end position="237"/>
    </location>
</feature>
<dbReference type="Proteomes" id="UP001319883">
    <property type="component" value="Unassembled WGS sequence"/>
</dbReference>
<feature type="transmembrane region" description="Helical" evidence="9">
    <location>
        <begin position="243"/>
        <end position="265"/>
    </location>
</feature>
<evidence type="ECO:0000256" key="7">
    <source>
        <dbReference type="ARBA" id="ARBA00022989"/>
    </source>
</evidence>
<comment type="subcellular location">
    <subcellularLocation>
        <location evidence="9">Cell inner membrane</location>
        <topology evidence="9">Multi-pass membrane protein</topology>
    </subcellularLocation>
    <subcellularLocation>
        <location evidence="1">Cell membrane</location>
        <topology evidence="1">Multi-pass membrane protein</topology>
    </subcellularLocation>
</comment>
<evidence type="ECO:0000256" key="4">
    <source>
        <dbReference type="ARBA" id="ARBA00022448"/>
    </source>
</evidence>
<protein>
    <recommendedName>
        <fullName evidence="3 9">Phosphate transport system permease protein PstA</fullName>
    </recommendedName>
</protein>
<evidence type="ECO:0000256" key="1">
    <source>
        <dbReference type="ARBA" id="ARBA00004651"/>
    </source>
</evidence>
<evidence type="ECO:0000313" key="12">
    <source>
        <dbReference type="Proteomes" id="UP001319883"/>
    </source>
</evidence>
<comment type="caution">
    <text evidence="9">Lacks conserved residue(s) required for the propagation of feature annotation.</text>
</comment>
<keyword evidence="8 9" id="KW-0472">Membrane</keyword>
<dbReference type="PROSITE" id="PS50928">
    <property type="entry name" value="ABC_TM1"/>
    <property type="match status" value="1"/>
</dbReference>
<comment type="caution">
    <text evidence="11">The sequence shown here is derived from an EMBL/GenBank/DDBJ whole genome shotgun (WGS) entry which is preliminary data.</text>
</comment>
<evidence type="ECO:0000313" key="11">
    <source>
        <dbReference type="EMBL" id="MBZ9568817.1"/>
    </source>
</evidence>
<dbReference type="PANTHER" id="PTHR43470">
    <property type="entry name" value="PHOSPHATE TRANSPORT SYSTEM PERMEASE PROTEIN PSTA-RELATED"/>
    <property type="match status" value="1"/>
</dbReference>
<dbReference type="InterPro" id="IPR024573">
    <property type="entry name" value="DUF3333"/>
</dbReference>
<organism evidence="11 12">
    <name type="scientific">Modicisalibacter tunisiensis</name>
    <dbReference type="NCBI Taxonomy" id="390637"/>
    <lineage>
        <taxon>Bacteria</taxon>
        <taxon>Pseudomonadati</taxon>
        <taxon>Pseudomonadota</taxon>
        <taxon>Gammaproteobacteria</taxon>
        <taxon>Oceanospirillales</taxon>
        <taxon>Halomonadaceae</taxon>
        <taxon>Modicisalibacter</taxon>
    </lineage>
</organism>
<keyword evidence="12" id="KW-1185">Reference proteome</keyword>
<comment type="similarity">
    <text evidence="2 9">Belongs to the binding-protein-dependent transport system permease family. CysTW subfamily.</text>
</comment>
<dbReference type="EMBL" id="JAGXFD010000001">
    <property type="protein sequence ID" value="MBZ9568817.1"/>
    <property type="molecule type" value="Genomic_DNA"/>
</dbReference>
<evidence type="ECO:0000256" key="8">
    <source>
        <dbReference type="ARBA" id="ARBA00023136"/>
    </source>
</evidence>
<dbReference type="InterPro" id="IPR000515">
    <property type="entry name" value="MetI-like"/>
</dbReference>
<proteinExistence type="inferred from homology"/>
<dbReference type="InterPro" id="IPR005672">
    <property type="entry name" value="Phosphate_PstA"/>
</dbReference>
<name>A0ABS7X1N5_9GAMM</name>
<dbReference type="NCBIfam" id="TIGR00974">
    <property type="entry name" value="3a0107s02c"/>
    <property type="match status" value="1"/>
</dbReference>
<evidence type="ECO:0000256" key="9">
    <source>
        <dbReference type="RuleBase" id="RU363043"/>
    </source>
</evidence>
<dbReference type="Pfam" id="PF11812">
    <property type="entry name" value="DUF3333"/>
    <property type="match status" value="1"/>
</dbReference>